<proteinExistence type="predicted"/>
<dbReference type="RefSeq" id="WP_106586655.1">
    <property type="nucleotide sequence ID" value="NZ_PYGA01000033.1"/>
</dbReference>
<reference evidence="1 2" key="1">
    <citation type="submission" date="2018-03" db="EMBL/GenBank/DDBJ databases">
        <title>Genomic Encyclopedia of Archaeal and Bacterial Type Strains, Phase II (KMG-II): from individual species to whole genera.</title>
        <authorList>
            <person name="Goeker M."/>
        </authorList>
    </citation>
    <scope>NUCLEOTIDE SEQUENCE [LARGE SCALE GENOMIC DNA]</scope>
    <source>
        <strain evidence="1 2">DSM 45312</strain>
    </source>
</reference>
<keyword evidence="2" id="KW-1185">Reference proteome</keyword>
<dbReference type="OrthoDB" id="5182938at2"/>
<name>A0A2P8CPM9_9ACTN</name>
<sequence>MYNTERLSGKQYRGALGQLVLNRAQAGDLEGARAEADLIGAYSWTGYRDIAAVLADGGDVRGFFADWKRYAAVRSRDWMTDLKRRLVIGVARNEGWRAALAVTRDRRLGPQFARYSFSALPEDDVEGLQRLLEGEAAGVLPEQDELSLLARAVRAATGDAPERDPPLLGAIVDRIVAVDPATDKDTMRWRDGELFALWPAYGEQATLDRVRKAVRTPYYKRELRRLARDVRGKGPDGG</sequence>
<dbReference type="AlphaFoldDB" id="A0A2P8CPM9"/>
<organism evidence="1 2">
    <name type="scientific">Murinocardiopsis flavida</name>
    <dbReference type="NCBI Taxonomy" id="645275"/>
    <lineage>
        <taxon>Bacteria</taxon>
        <taxon>Bacillati</taxon>
        <taxon>Actinomycetota</taxon>
        <taxon>Actinomycetes</taxon>
        <taxon>Streptosporangiales</taxon>
        <taxon>Nocardiopsidaceae</taxon>
        <taxon>Murinocardiopsis</taxon>
    </lineage>
</organism>
<dbReference type="Proteomes" id="UP000240542">
    <property type="component" value="Unassembled WGS sequence"/>
</dbReference>
<evidence type="ECO:0000313" key="1">
    <source>
        <dbReference type="EMBL" id="PSK86928.1"/>
    </source>
</evidence>
<dbReference type="EMBL" id="PYGA01000033">
    <property type="protein sequence ID" value="PSK86928.1"/>
    <property type="molecule type" value="Genomic_DNA"/>
</dbReference>
<evidence type="ECO:0000313" key="2">
    <source>
        <dbReference type="Proteomes" id="UP000240542"/>
    </source>
</evidence>
<accession>A0A2P8CPM9</accession>
<gene>
    <name evidence="1" type="ORF">CLV63_13345</name>
</gene>
<protein>
    <submittedName>
        <fullName evidence="1">Uncharacterized protein</fullName>
    </submittedName>
</protein>
<comment type="caution">
    <text evidence="1">The sequence shown here is derived from an EMBL/GenBank/DDBJ whole genome shotgun (WGS) entry which is preliminary data.</text>
</comment>